<evidence type="ECO:0000256" key="1">
    <source>
        <dbReference type="ARBA" id="ARBA00001974"/>
    </source>
</evidence>
<evidence type="ECO:0000313" key="11">
    <source>
        <dbReference type="EMBL" id="THV28510.1"/>
    </source>
</evidence>
<dbReference type="InterPro" id="IPR039261">
    <property type="entry name" value="FNR_nucleotide-bd"/>
</dbReference>
<sequence length="444" mass="46795">MAFVLTLCLWVRFSADPDAAAAAWTVLGLFNDLGVGAVSFAALATGVALGATGPLGVVRHRWVAAKLAVTAAVITGGLVFLRPSVIALTSSPHPGGAYAVLGVGTALGTALLVFAAVLSYARPWGPFRRVAERPVADDRFAVRVRRVVPVAEGVHSIDLVGVHGRLLPPFEAGAHIEIELPSGLVRHYSLCSRPTDRLGYRIAVRRDDAGRGGSREVHRLRPGDLVRISRPRNMFPLSLHPTYLFVAGGIGITPIVAMVLQVDHAGMPWRLVYTGRDRATMAFADQLATTWPANVVLYPTAAFGRPNLVAEVADLSDGTGIYACGPAPLLDALADTVHRVAPHLELHTERFAPGTVREPFELHAKRSAAAVTVGADRSALAALADAGVEVPSDCEIGVCGTCRLRVVEGRPENPSHVPLAVAPDGSPLFYPCVGRAAGRLVVDA</sequence>
<keyword evidence="4" id="KW-0479">Metal-binding</keyword>
<dbReference type="GO" id="GO:0016491">
    <property type="term" value="F:oxidoreductase activity"/>
    <property type="evidence" value="ECO:0007669"/>
    <property type="project" value="UniProtKB-KW"/>
</dbReference>
<dbReference type="PROSITE" id="PS00197">
    <property type="entry name" value="2FE2S_FER_1"/>
    <property type="match status" value="1"/>
</dbReference>
<keyword evidence="7" id="KW-0411">Iron-sulfur</keyword>
<protein>
    <submittedName>
        <fullName evidence="11">Oxidoreductase</fullName>
    </submittedName>
</protein>
<accession>A0A4S8PDS2</accession>
<keyword evidence="2" id="KW-0285">Flavoprotein</keyword>
<gene>
    <name evidence="11" type="ORF">E9998_12605</name>
</gene>
<evidence type="ECO:0000256" key="8">
    <source>
        <dbReference type="SAM" id="Phobius"/>
    </source>
</evidence>
<evidence type="ECO:0000256" key="7">
    <source>
        <dbReference type="ARBA" id="ARBA00023014"/>
    </source>
</evidence>
<dbReference type="PROSITE" id="PS51384">
    <property type="entry name" value="FAD_FR"/>
    <property type="match status" value="1"/>
</dbReference>
<dbReference type="CDD" id="cd00207">
    <property type="entry name" value="fer2"/>
    <property type="match status" value="1"/>
</dbReference>
<dbReference type="EMBL" id="STGX01000008">
    <property type="protein sequence ID" value="THV28510.1"/>
    <property type="molecule type" value="Genomic_DNA"/>
</dbReference>
<dbReference type="InterPro" id="IPR001041">
    <property type="entry name" value="2Fe-2S_ferredoxin-type"/>
</dbReference>
<dbReference type="InterPro" id="IPR017927">
    <property type="entry name" value="FAD-bd_FR_type"/>
</dbReference>
<dbReference type="OrthoDB" id="502624at2"/>
<evidence type="ECO:0000256" key="3">
    <source>
        <dbReference type="ARBA" id="ARBA00022714"/>
    </source>
</evidence>
<dbReference type="PRINTS" id="PR00409">
    <property type="entry name" value="PHDIOXRDTASE"/>
</dbReference>
<keyword evidence="8" id="KW-0812">Transmembrane</keyword>
<dbReference type="InterPro" id="IPR050415">
    <property type="entry name" value="MRET"/>
</dbReference>
<dbReference type="SUPFAM" id="SSF54292">
    <property type="entry name" value="2Fe-2S ferredoxin-like"/>
    <property type="match status" value="1"/>
</dbReference>
<evidence type="ECO:0000259" key="10">
    <source>
        <dbReference type="PROSITE" id="PS51384"/>
    </source>
</evidence>
<dbReference type="PROSITE" id="PS51085">
    <property type="entry name" value="2FE2S_FER_2"/>
    <property type="match status" value="1"/>
</dbReference>
<proteinExistence type="predicted"/>
<evidence type="ECO:0000256" key="2">
    <source>
        <dbReference type="ARBA" id="ARBA00022630"/>
    </source>
</evidence>
<dbReference type="InterPro" id="IPR036010">
    <property type="entry name" value="2Fe-2S_ferredoxin-like_sf"/>
</dbReference>
<evidence type="ECO:0000256" key="6">
    <source>
        <dbReference type="ARBA" id="ARBA00023004"/>
    </source>
</evidence>
<dbReference type="GO" id="GO:0051537">
    <property type="term" value="F:2 iron, 2 sulfur cluster binding"/>
    <property type="evidence" value="ECO:0007669"/>
    <property type="project" value="UniProtKB-KW"/>
</dbReference>
<dbReference type="CDD" id="cd06185">
    <property type="entry name" value="PDR_like"/>
    <property type="match status" value="1"/>
</dbReference>
<evidence type="ECO:0000259" key="9">
    <source>
        <dbReference type="PROSITE" id="PS51085"/>
    </source>
</evidence>
<dbReference type="InterPro" id="IPR006058">
    <property type="entry name" value="2Fe2S_fd_BS"/>
</dbReference>
<name>A0A4S8PDS2_9ACTN</name>
<dbReference type="Gene3D" id="3.40.50.80">
    <property type="entry name" value="Nucleotide-binding domain of ferredoxin-NADP reductase (FNR) module"/>
    <property type="match status" value="1"/>
</dbReference>
<keyword evidence="8" id="KW-0472">Membrane</keyword>
<organism evidence="11 12">
    <name type="scientific">Glycomyces paridis</name>
    <dbReference type="NCBI Taxonomy" id="2126555"/>
    <lineage>
        <taxon>Bacteria</taxon>
        <taxon>Bacillati</taxon>
        <taxon>Actinomycetota</taxon>
        <taxon>Actinomycetes</taxon>
        <taxon>Glycomycetales</taxon>
        <taxon>Glycomycetaceae</taxon>
        <taxon>Glycomyces</taxon>
    </lineage>
</organism>
<comment type="caution">
    <text evidence="11">The sequence shown here is derived from an EMBL/GenBank/DDBJ whole genome shotgun (WGS) entry which is preliminary data.</text>
</comment>
<feature type="transmembrane region" description="Helical" evidence="8">
    <location>
        <begin position="242"/>
        <end position="260"/>
    </location>
</feature>
<feature type="transmembrane region" description="Helical" evidence="8">
    <location>
        <begin position="97"/>
        <end position="121"/>
    </location>
</feature>
<comment type="cofactor">
    <cofactor evidence="1">
        <name>FAD</name>
        <dbReference type="ChEBI" id="CHEBI:57692"/>
    </cofactor>
</comment>
<dbReference type="SUPFAM" id="SSF63380">
    <property type="entry name" value="Riboflavin synthase domain-like"/>
    <property type="match status" value="1"/>
</dbReference>
<feature type="domain" description="2Fe-2S ferredoxin-type" evidence="9">
    <location>
        <begin position="358"/>
        <end position="444"/>
    </location>
</feature>
<dbReference type="SUPFAM" id="SSF52343">
    <property type="entry name" value="Ferredoxin reductase-like, C-terminal NADP-linked domain"/>
    <property type="match status" value="1"/>
</dbReference>
<evidence type="ECO:0000256" key="5">
    <source>
        <dbReference type="ARBA" id="ARBA00023002"/>
    </source>
</evidence>
<feature type="transmembrane region" description="Helical" evidence="8">
    <location>
        <begin position="63"/>
        <end position="85"/>
    </location>
</feature>
<dbReference type="PANTHER" id="PTHR47354">
    <property type="entry name" value="NADH OXIDOREDUCTASE HCR"/>
    <property type="match status" value="1"/>
</dbReference>
<keyword evidence="6" id="KW-0408">Iron</keyword>
<dbReference type="Gene3D" id="3.10.20.30">
    <property type="match status" value="1"/>
</dbReference>
<dbReference type="Gene3D" id="2.40.30.10">
    <property type="entry name" value="Translation factors"/>
    <property type="match status" value="1"/>
</dbReference>
<dbReference type="InterPro" id="IPR017938">
    <property type="entry name" value="Riboflavin_synthase-like_b-brl"/>
</dbReference>
<feature type="transmembrane region" description="Helical" evidence="8">
    <location>
        <begin position="33"/>
        <end position="51"/>
    </location>
</feature>
<dbReference type="InterPro" id="IPR012675">
    <property type="entry name" value="Beta-grasp_dom_sf"/>
</dbReference>
<dbReference type="AlphaFoldDB" id="A0A4S8PDS2"/>
<dbReference type="Proteomes" id="UP000305792">
    <property type="component" value="Unassembled WGS sequence"/>
</dbReference>
<feature type="domain" description="FAD-binding FR-type" evidence="10">
    <location>
        <begin position="137"/>
        <end position="238"/>
    </location>
</feature>
<dbReference type="GO" id="GO:0046872">
    <property type="term" value="F:metal ion binding"/>
    <property type="evidence" value="ECO:0007669"/>
    <property type="project" value="UniProtKB-KW"/>
</dbReference>
<keyword evidence="12" id="KW-1185">Reference proteome</keyword>
<keyword evidence="8" id="KW-1133">Transmembrane helix</keyword>
<dbReference type="PANTHER" id="PTHR47354:SF1">
    <property type="entry name" value="CARNITINE MONOOXYGENASE REDUCTASE SUBUNIT"/>
    <property type="match status" value="1"/>
</dbReference>
<keyword evidence="3" id="KW-0001">2Fe-2S</keyword>
<evidence type="ECO:0000313" key="12">
    <source>
        <dbReference type="Proteomes" id="UP000305792"/>
    </source>
</evidence>
<reference evidence="11 12" key="1">
    <citation type="journal article" date="2018" name="Int. J. Syst. Evol. Microbiol.">
        <title>Glycomyces paridis sp. nov., isolated from the medicinal plant Paris polyphylla.</title>
        <authorList>
            <person name="Fang X.M."/>
            <person name="Bai J.L."/>
            <person name="Su J."/>
            <person name="Zhao L.L."/>
            <person name="Liu H.Y."/>
            <person name="Ma B.P."/>
            <person name="Zhang Y.Q."/>
            <person name="Yu L.Y."/>
        </authorList>
    </citation>
    <scope>NUCLEOTIDE SEQUENCE [LARGE SCALE GENOMIC DNA]</scope>
    <source>
        <strain evidence="11 12">CPCC 204357</strain>
    </source>
</reference>
<dbReference type="Pfam" id="PF00111">
    <property type="entry name" value="Fer2"/>
    <property type="match status" value="1"/>
</dbReference>
<keyword evidence="5" id="KW-0560">Oxidoreductase</keyword>
<evidence type="ECO:0000256" key="4">
    <source>
        <dbReference type="ARBA" id="ARBA00022723"/>
    </source>
</evidence>